<feature type="transmembrane region" description="Helical" evidence="1">
    <location>
        <begin position="21"/>
        <end position="41"/>
    </location>
</feature>
<accession>A0A2P8G3B2</accession>
<reference evidence="3 4" key="1">
    <citation type="submission" date="2018-03" db="EMBL/GenBank/DDBJ databases">
        <title>Genomic Encyclopedia of Type Strains, Phase III (KMG-III): the genomes of soil and plant-associated and newly described type strains.</title>
        <authorList>
            <person name="Whitman W."/>
        </authorList>
    </citation>
    <scope>NUCLEOTIDE SEQUENCE [LARGE SCALE GENOMIC DNA]</scope>
    <source>
        <strain evidence="3 4">CGMCC 1.12259</strain>
    </source>
</reference>
<dbReference type="Pfam" id="PF04235">
    <property type="entry name" value="DUF418"/>
    <property type="match status" value="1"/>
</dbReference>
<feature type="transmembrane region" description="Helical" evidence="1">
    <location>
        <begin position="61"/>
        <end position="80"/>
    </location>
</feature>
<feature type="transmembrane region" description="Helical" evidence="1">
    <location>
        <begin position="276"/>
        <end position="294"/>
    </location>
</feature>
<evidence type="ECO:0000259" key="2">
    <source>
        <dbReference type="Pfam" id="PF04235"/>
    </source>
</evidence>
<proteinExistence type="predicted"/>
<feature type="transmembrane region" description="Helical" evidence="1">
    <location>
        <begin position="145"/>
        <end position="165"/>
    </location>
</feature>
<dbReference type="PANTHER" id="PTHR30590:SF2">
    <property type="entry name" value="INNER MEMBRANE PROTEIN"/>
    <property type="match status" value="1"/>
</dbReference>
<dbReference type="EMBL" id="PYAT01000016">
    <property type="protein sequence ID" value="PSL28375.1"/>
    <property type="molecule type" value="Genomic_DNA"/>
</dbReference>
<gene>
    <name evidence="3" type="ORF">B0H99_11619</name>
</gene>
<dbReference type="RefSeq" id="WP_106534590.1">
    <property type="nucleotide sequence ID" value="NZ_PYAT01000016.1"/>
</dbReference>
<evidence type="ECO:0000256" key="1">
    <source>
        <dbReference type="SAM" id="Phobius"/>
    </source>
</evidence>
<keyword evidence="1" id="KW-0812">Transmembrane</keyword>
<dbReference type="PANTHER" id="PTHR30590">
    <property type="entry name" value="INNER MEMBRANE PROTEIN"/>
    <property type="match status" value="1"/>
</dbReference>
<sequence length="392" mass="44392">MKLQPVSLNERVEAIDMMRGFSLLGILVINMLAFHSPLSYVDPYTYFARPYDTEIYDFIDVFIQASFYPLFAMLFGYGLAMQYLKAEERKQAFMPVAVRRLLVLLAIGILHAFFLWYGDILISYAIIGFLLIGMLRLSSKLLAGMALLIYTVPHALILALMFYAVSINPSFYTGIQAVQSSIDAYANGTFIDIFAQRLSDWVYSNNPFNFIVLLATILPFMMVGAAAAKWRLIERTKHYRKVWISLAVVPLFAGVLLKATPQLIDKNYAYVYLQDFFGGPLVAIGYAAIIALLAQSEGFRKLLRPLGQVGRMSLTIYIMQSLIATFIFYSYGFGLYGKVDLLTGTLIALGIFAIQMIFAEAWLSKFNQGPLEKLWRRWTYGKSFKKNSNSKP</sequence>
<feature type="transmembrane region" description="Helical" evidence="1">
    <location>
        <begin position="342"/>
        <end position="363"/>
    </location>
</feature>
<name>A0A2P8G3B2_9BACL</name>
<comment type="caution">
    <text evidence="3">The sequence shown here is derived from an EMBL/GenBank/DDBJ whole genome shotgun (WGS) entry which is preliminary data.</text>
</comment>
<dbReference type="Proteomes" id="UP000242682">
    <property type="component" value="Unassembled WGS sequence"/>
</dbReference>
<evidence type="ECO:0000313" key="4">
    <source>
        <dbReference type="Proteomes" id="UP000242682"/>
    </source>
</evidence>
<feature type="transmembrane region" description="Helical" evidence="1">
    <location>
        <begin position="92"/>
        <end position="114"/>
    </location>
</feature>
<feature type="transmembrane region" description="Helical" evidence="1">
    <location>
        <begin position="120"/>
        <end position="138"/>
    </location>
</feature>
<feature type="transmembrane region" description="Helical" evidence="1">
    <location>
        <begin position="314"/>
        <end position="336"/>
    </location>
</feature>
<feature type="transmembrane region" description="Helical" evidence="1">
    <location>
        <begin position="208"/>
        <end position="230"/>
    </location>
</feature>
<keyword evidence="4" id="KW-1185">Reference proteome</keyword>
<feature type="transmembrane region" description="Helical" evidence="1">
    <location>
        <begin position="242"/>
        <end position="264"/>
    </location>
</feature>
<dbReference type="InterPro" id="IPR052529">
    <property type="entry name" value="Bact_Transport_Assoc"/>
</dbReference>
<organism evidence="3 4">
    <name type="scientific">Planomicrobium soli</name>
    <dbReference type="NCBI Taxonomy" id="1176648"/>
    <lineage>
        <taxon>Bacteria</taxon>
        <taxon>Bacillati</taxon>
        <taxon>Bacillota</taxon>
        <taxon>Bacilli</taxon>
        <taxon>Bacillales</taxon>
        <taxon>Caryophanaceae</taxon>
        <taxon>Planomicrobium</taxon>
    </lineage>
</organism>
<dbReference type="AlphaFoldDB" id="A0A2P8G3B2"/>
<keyword evidence="1" id="KW-1133">Transmembrane helix</keyword>
<feature type="domain" description="DUF418" evidence="2">
    <location>
        <begin position="231"/>
        <end position="382"/>
    </location>
</feature>
<keyword evidence="1" id="KW-0472">Membrane</keyword>
<protein>
    <recommendedName>
        <fullName evidence="2">DUF418 domain-containing protein</fullName>
    </recommendedName>
</protein>
<dbReference type="OrthoDB" id="9807744at2"/>
<evidence type="ECO:0000313" key="3">
    <source>
        <dbReference type="EMBL" id="PSL28375.1"/>
    </source>
</evidence>
<dbReference type="InterPro" id="IPR007349">
    <property type="entry name" value="DUF418"/>
</dbReference>